<protein>
    <submittedName>
        <fullName evidence="1">Alcohol dehydrogenase, propanol-preferring</fullName>
    </submittedName>
</protein>
<evidence type="ECO:0000313" key="1">
    <source>
        <dbReference type="EMBL" id="SDK91882.1"/>
    </source>
</evidence>
<sequence length="39" mass="4259">MKSGQLNPPMNLITQAEIPEAIDKLRAGGVVGRFIAMYK</sequence>
<dbReference type="STRING" id="386301.SAMN05216282_11821"/>
<evidence type="ECO:0000313" key="2">
    <source>
        <dbReference type="Proteomes" id="UP000198701"/>
    </source>
</evidence>
<gene>
    <name evidence="1" type="ORF">SAMN05216282_11821</name>
</gene>
<reference evidence="1 2" key="1">
    <citation type="submission" date="2016-10" db="EMBL/GenBank/DDBJ databases">
        <authorList>
            <person name="de Groot N.N."/>
        </authorList>
    </citation>
    <scope>NUCLEOTIDE SEQUENCE [LARGE SCALE GENOMIC DNA]</scope>
    <source>
        <strain evidence="1 2">CGMCC 1.5382</strain>
    </source>
</reference>
<keyword evidence="2" id="KW-1185">Reference proteome</keyword>
<dbReference type="Proteomes" id="UP000198701">
    <property type="component" value="Unassembled WGS sequence"/>
</dbReference>
<name>A0A1G9FU74_9MICO</name>
<organism evidence="1 2">
    <name type="scientific">Cryobacterium psychrotolerans</name>
    <dbReference type="NCBI Taxonomy" id="386301"/>
    <lineage>
        <taxon>Bacteria</taxon>
        <taxon>Bacillati</taxon>
        <taxon>Actinomycetota</taxon>
        <taxon>Actinomycetes</taxon>
        <taxon>Micrococcales</taxon>
        <taxon>Microbacteriaceae</taxon>
        <taxon>Cryobacterium</taxon>
    </lineage>
</organism>
<dbReference type="EMBL" id="FNFU01000018">
    <property type="protein sequence ID" value="SDK91882.1"/>
    <property type="molecule type" value="Genomic_DNA"/>
</dbReference>
<dbReference type="AlphaFoldDB" id="A0A1G9FU74"/>
<proteinExistence type="predicted"/>
<accession>A0A1G9FU74</accession>